<dbReference type="Pfam" id="PF00076">
    <property type="entry name" value="RRM_1"/>
    <property type="match status" value="1"/>
</dbReference>
<dbReference type="GO" id="GO:0004523">
    <property type="term" value="F:RNA-DNA hybrid ribonuclease activity"/>
    <property type="evidence" value="ECO:0007669"/>
    <property type="project" value="InterPro"/>
</dbReference>
<dbReference type="RefSeq" id="XP_021871250.1">
    <property type="nucleotide sequence ID" value="XM_022012771.1"/>
</dbReference>
<sequence length="917" mass="100338">MAGPGFPPFPPNKSRYSPSRAYGDEYGGPPPVAIPPFPPMPPYPPRPFDVYGSEPPRPSYGYEQPRGGYEGDRYDPYQPSSNGAYDPGVPQLRQPPPPFPPPPKSLPPPPMNFASTMPPRPPPMRSAPPVKTDSAPDHVHEYTLLTEIRTVDVGGYTTAIYSLPPSHLPLEKLVAINPDDALNLHRHICSTTKSVWYADGSSRAGEGWSAAVEWKNDSSRSDKKMRGCVGDADALDAEIGGLCKAVEGFEELLQLSIKDGKPMSHELVVFSDSQAAIVSIDTSSRSEALRFEQMWRNICSQYLQATMKLVWIPRGSDIEGHVLADKIAVVGASNAYLKKRKEGTLSDIYRRPGGGEPEPPGSSVAGAWQRGDADLSRRKVFFERPVPALVSASPPPDASNAENDYGRSMEAEAAQNDADDDAQQPKDGAIFVTHFPSEVTAKDLGVLFAKYGNIVAVDIYHISSAHPRFAFVAYTDPASGLAAIKELHRQAIPLEDDFARQHLDDLRVWRDWTGHLTVVPAEPPRLVPQSVMADFPPLPEWAQRSAKDTKSGSGPPTTVKQEHNTAGDHEELERRKRDRDTQGSHLARSSPPSEIDSPSPHKRLRQDILVEPAVSRSNDPKFTASIGLPTDPQSDASPDKLSVNHSSHNHTLMPPFPPTMNPDFTTNGHLSEVSTSHQANAVRLPPTPQTAEKHPLFHEDGNSPARSLSMDPSGQSLSSKRPLTNSAAEPQEHPIKIGAKTLQALTALVTSSFGKVDVNNWIAHACFIAADLDHARRSLKEDLYATDQAFLTGRDLEQTLSARGFTPARVDAFITKVLKVLDGIALAEQDESQESQDIKPRAECERDLEHALSKYPTETKDAVESAAKLMEYLIRGKEAQEKKRLDVERRVKVLEGMVKIGEIVGGVVRHLLNETTG</sequence>
<organism evidence="6 7">
    <name type="scientific">Kockovaella imperatae</name>
    <dbReference type="NCBI Taxonomy" id="4999"/>
    <lineage>
        <taxon>Eukaryota</taxon>
        <taxon>Fungi</taxon>
        <taxon>Dikarya</taxon>
        <taxon>Basidiomycota</taxon>
        <taxon>Agaricomycotina</taxon>
        <taxon>Tremellomycetes</taxon>
        <taxon>Tremellales</taxon>
        <taxon>Cuniculitremaceae</taxon>
        <taxon>Kockovaella</taxon>
    </lineage>
</organism>
<dbReference type="AlphaFoldDB" id="A0A1Y1UGR5"/>
<dbReference type="GO" id="GO:0003723">
    <property type="term" value="F:RNA binding"/>
    <property type="evidence" value="ECO:0007669"/>
    <property type="project" value="UniProtKB-UniRule"/>
</dbReference>
<feature type="region of interest" description="Disordered" evidence="3">
    <location>
        <begin position="1"/>
        <end position="136"/>
    </location>
</feature>
<evidence type="ECO:0000259" key="4">
    <source>
        <dbReference type="PROSITE" id="PS50102"/>
    </source>
</evidence>
<name>A0A1Y1UGR5_9TREE</name>
<reference evidence="6 7" key="1">
    <citation type="submission" date="2017-03" db="EMBL/GenBank/DDBJ databases">
        <title>Widespread Adenine N6-methylation of Active Genes in Fungi.</title>
        <authorList>
            <consortium name="DOE Joint Genome Institute"/>
            <person name="Mondo S.J."/>
            <person name="Dannebaum R.O."/>
            <person name="Kuo R.C."/>
            <person name="Louie K.B."/>
            <person name="Bewick A.J."/>
            <person name="Labutti K."/>
            <person name="Haridas S."/>
            <person name="Kuo A."/>
            <person name="Salamov A."/>
            <person name="Ahrendt S.R."/>
            <person name="Lau R."/>
            <person name="Bowen B.P."/>
            <person name="Lipzen A."/>
            <person name="Sullivan W."/>
            <person name="Andreopoulos W.B."/>
            <person name="Clum A."/>
            <person name="Lindquist E."/>
            <person name="Daum C."/>
            <person name="Northen T.R."/>
            <person name="Ramamoorthy G."/>
            <person name="Schmitz R.J."/>
            <person name="Gryganskyi A."/>
            <person name="Culley D."/>
            <person name="Magnuson J."/>
            <person name="James T.Y."/>
            <person name="O'Malley M.A."/>
            <person name="Stajich J.E."/>
            <person name="Spatafora J.W."/>
            <person name="Visel A."/>
            <person name="Grigoriev I.V."/>
        </authorList>
    </citation>
    <scope>NUCLEOTIDE SEQUENCE [LARGE SCALE GENOMIC DNA]</scope>
    <source>
        <strain evidence="6 7">NRRL Y-17943</strain>
    </source>
</reference>
<dbReference type="SUPFAM" id="SSF53098">
    <property type="entry name" value="Ribonuclease H-like"/>
    <property type="match status" value="1"/>
</dbReference>
<dbReference type="Gene3D" id="3.30.70.330">
    <property type="match status" value="1"/>
</dbReference>
<evidence type="ECO:0000256" key="3">
    <source>
        <dbReference type="SAM" id="MobiDB-lite"/>
    </source>
</evidence>
<dbReference type="PANTHER" id="PTHR45880:SF1">
    <property type="entry name" value="RNA-BINDING MOTIF PROTEIN, X-LINKED 2"/>
    <property type="match status" value="1"/>
</dbReference>
<dbReference type="Gene3D" id="3.30.420.10">
    <property type="entry name" value="Ribonuclease H-like superfamily/Ribonuclease H"/>
    <property type="match status" value="1"/>
</dbReference>
<dbReference type="InterPro" id="IPR051847">
    <property type="entry name" value="RNA_proc/Spliceosome_comp"/>
</dbReference>
<dbReference type="Proteomes" id="UP000193218">
    <property type="component" value="Unassembled WGS sequence"/>
</dbReference>
<dbReference type="GeneID" id="33554579"/>
<gene>
    <name evidence="6" type="ORF">BD324DRAFT_433403</name>
</gene>
<dbReference type="EMBL" id="NBSH01000006">
    <property type="protein sequence ID" value="ORX37212.1"/>
    <property type="molecule type" value="Genomic_DNA"/>
</dbReference>
<comment type="caution">
    <text evidence="6">The sequence shown here is derived from an EMBL/GenBank/DDBJ whole genome shotgun (WGS) entry which is preliminary data.</text>
</comment>
<dbReference type="GO" id="GO:0071011">
    <property type="term" value="C:precatalytic spliceosome"/>
    <property type="evidence" value="ECO:0007669"/>
    <property type="project" value="TreeGrafter"/>
</dbReference>
<evidence type="ECO:0000256" key="2">
    <source>
        <dbReference type="PROSITE-ProRule" id="PRU00176"/>
    </source>
</evidence>
<protein>
    <recommendedName>
        <fullName evidence="8">RRM domain-containing protein</fullName>
    </recommendedName>
</protein>
<feature type="compositionally biased region" description="Basic and acidic residues" evidence="3">
    <location>
        <begin position="691"/>
        <end position="701"/>
    </location>
</feature>
<evidence type="ECO:0000313" key="7">
    <source>
        <dbReference type="Proteomes" id="UP000193218"/>
    </source>
</evidence>
<dbReference type="GO" id="GO:0071013">
    <property type="term" value="C:catalytic step 2 spliceosome"/>
    <property type="evidence" value="ECO:0007669"/>
    <property type="project" value="TreeGrafter"/>
</dbReference>
<dbReference type="PANTHER" id="PTHR45880">
    <property type="entry name" value="RNA-BINDING MOTIF PROTEIN, X-LINKED 2"/>
    <property type="match status" value="1"/>
</dbReference>
<keyword evidence="7" id="KW-1185">Reference proteome</keyword>
<feature type="region of interest" description="Disordered" evidence="3">
    <location>
        <begin position="679"/>
        <end position="730"/>
    </location>
</feature>
<dbReference type="InterPro" id="IPR035979">
    <property type="entry name" value="RBD_domain_sf"/>
</dbReference>
<feature type="domain" description="RNase H type-1" evidence="5">
    <location>
        <begin position="190"/>
        <end position="333"/>
    </location>
</feature>
<dbReference type="InterPro" id="IPR002156">
    <property type="entry name" value="RNaseH_domain"/>
</dbReference>
<dbReference type="GO" id="GO:0005686">
    <property type="term" value="C:U2 snRNP"/>
    <property type="evidence" value="ECO:0007669"/>
    <property type="project" value="TreeGrafter"/>
</dbReference>
<evidence type="ECO:0000259" key="5">
    <source>
        <dbReference type="PROSITE" id="PS50879"/>
    </source>
</evidence>
<dbReference type="GO" id="GO:0000398">
    <property type="term" value="P:mRNA splicing, via spliceosome"/>
    <property type="evidence" value="ECO:0007669"/>
    <property type="project" value="TreeGrafter"/>
</dbReference>
<feature type="compositionally biased region" description="Pro residues" evidence="3">
    <location>
        <begin position="93"/>
        <end position="111"/>
    </location>
</feature>
<dbReference type="PROSITE" id="PS50102">
    <property type="entry name" value="RRM"/>
    <property type="match status" value="1"/>
</dbReference>
<evidence type="ECO:0008006" key="8">
    <source>
        <dbReference type="Google" id="ProtNLM"/>
    </source>
</evidence>
<dbReference type="OrthoDB" id="2573941at2759"/>
<dbReference type="InParanoid" id="A0A1Y1UGR5"/>
<dbReference type="InterPro" id="IPR000504">
    <property type="entry name" value="RRM_dom"/>
</dbReference>
<feature type="region of interest" description="Disordered" evidence="3">
    <location>
        <begin position="542"/>
        <end position="651"/>
    </location>
</feature>
<proteinExistence type="predicted"/>
<feature type="compositionally biased region" description="Low complexity" evidence="3">
    <location>
        <begin position="589"/>
        <end position="598"/>
    </location>
</feature>
<keyword evidence="1 2" id="KW-0694">RNA-binding</keyword>
<dbReference type="InterPro" id="IPR012337">
    <property type="entry name" value="RNaseH-like_sf"/>
</dbReference>
<feature type="compositionally biased region" description="Pro residues" evidence="3">
    <location>
        <begin position="28"/>
        <end position="47"/>
    </location>
</feature>
<feature type="domain" description="RRM" evidence="4">
    <location>
        <begin position="428"/>
        <end position="501"/>
    </location>
</feature>
<dbReference type="SUPFAM" id="SSF54928">
    <property type="entry name" value="RNA-binding domain, RBD"/>
    <property type="match status" value="1"/>
</dbReference>
<evidence type="ECO:0000313" key="6">
    <source>
        <dbReference type="EMBL" id="ORX37212.1"/>
    </source>
</evidence>
<feature type="compositionally biased region" description="Polar residues" evidence="3">
    <location>
        <begin position="704"/>
        <end position="728"/>
    </location>
</feature>
<feature type="region of interest" description="Disordered" evidence="3">
    <location>
        <begin position="347"/>
        <end position="368"/>
    </location>
</feature>
<feature type="compositionally biased region" description="Basic and acidic residues" evidence="3">
    <location>
        <begin position="560"/>
        <end position="582"/>
    </location>
</feature>
<feature type="compositionally biased region" description="Pro residues" evidence="3">
    <location>
        <begin position="1"/>
        <end position="11"/>
    </location>
</feature>
<dbReference type="InterPro" id="IPR036397">
    <property type="entry name" value="RNaseH_sf"/>
</dbReference>
<dbReference type="InterPro" id="IPR012677">
    <property type="entry name" value="Nucleotide-bd_a/b_plait_sf"/>
</dbReference>
<evidence type="ECO:0000256" key="1">
    <source>
        <dbReference type="ARBA" id="ARBA00022884"/>
    </source>
</evidence>
<dbReference type="CDD" id="cd00590">
    <property type="entry name" value="RRM_SF"/>
    <property type="match status" value="1"/>
</dbReference>
<accession>A0A1Y1UGR5</accession>
<dbReference type="PROSITE" id="PS50879">
    <property type="entry name" value="RNASE_H_1"/>
    <property type="match status" value="1"/>
</dbReference>
<dbReference type="SMART" id="SM00360">
    <property type="entry name" value="RRM"/>
    <property type="match status" value="1"/>
</dbReference>